<feature type="region of interest" description="Disordered" evidence="1">
    <location>
        <begin position="95"/>
        <end position="123"/>
    </location>
</feature>
<feature type="compositionally biased region" description="Basic and acidic residues" evidence="1">
    <location>
        <begin position="553"/>
        <end position="565"/>
    </location>
</feature>
<feature type="compositionally biased region" description="Acidic residues" evidence="1">
    <location>
        <begin position="601"/>
        <end position="612"/>
    </location>
</feature>
<accession>C5KB05</accession>
<protein>
    <submittedName>
        <fullName evidence="2">Uncharacterized protein</fullName>
    </submittedName>
</protein>
<organism evidence="3">
    <name type="scientific">Perkinsus marinus (strain ATCC 50983 / TXsc)</name>
    <dbReference type="NCBI Taxonomy" id="423536"/>
    <lineage>
        <taxon>Eukaryota</taxon>
        <taxon>Sar</taxon>
        <taxon>Alveolata</taxon>
        <taxon>Perkinsozoa</taxon>
        <taxon>Perkinsea</taxon>
        <taxon>Perkinsida</taxon>
        <taxon>Perkinsidae</taxon>
        <taxon>Perkinsus</taxon>
    </lineage>
</organism>
<dbReference type="AlphaFoldDB" id="C5KB05"/>
<keyword evidence="3" id="KW-1185">Reference proteome</keyword>
<proteinExistence type="predicted"/>
<dbReference type="RefSeq" id="XP_002786535.1">
    <property type="nucleotide sequence ID" value="XM_002786489.1"/>
</dbReference>
<dbReference type="Proteomes" id="UP000007800">
    <property type="component" value="Unassembled WGS sequence"/>
</dbReference>
<evidence type="ECO:0000313" key="3">
    <source>
        <dbReference type="Proteomes" id="UP000007800"/>
    </source>
</evidence>
<sequence>MMCSSPPSHTDQRVCTSPSDRATRLEDIVQRMPGTLRGVEPAADYVTGRLVQLKPLITTSRMLWSAAHITEDISPAEELSSCCSSSSSSSCSSCSSEDSDDSSYNGQQSKRDSLEGGKVSCSTSSCEDHVVSVSRARRPPPKRVRVIEGLPPFSLKGYRLRLSHQRLGALVNGHAFNRFDSTCRIFRSPKSHRDFIVLPEFLSASEIALVVGAATHASVEKIEDRKANLEYKHIAYRVEVQMRLLQPGLYLKILAASKYASDQLWGVLDEYEHSYPEMEYIVYDTSIGDGTIEKHVDNYSLVTLVCMLSTPGTDFTGGLNCFKCSKEERYKVFHKLDVLAYVESVHVGYNPGRARTETARRLIMHMQSDKIKRKFPQLKTSYELYGYDTPARAHFKMQDGMDYEFPIEQYTLDEVQAEIHKSQFKCVSTEKEAHGEPNTTSPPNNDEVVKGGSAESVASVFGQWTNCRRCHKLTVAGGGPLKASGLRLVITTGRDGSNLFMKQREPGVVVSSSLPTAMLPEDPTPLCLPPTFASLKAHDGETSGGLGRACGRGHREEEEVSLRDEQDGDNDDDISDDECLSELSDESDCSSDSSDSSCESDCFDDEDDDDFDDEDIIIELGDTTHNTGEEGPRLFTSVGHGDSWGDRVMATTDGAATAAIAL</sequence>
<evidence type="ECO:0000256" key="1">
    <source>
        <dbReference type="SAM" id="MobiDB-lite"/>
    </source>
</evidence>
<evidence type="ECO:0000313" key="2">
    <source>
        <dbReference type="EMBL" id="EER18331.1"/>
    </source>
</evidence>
<feature type="compositionally biased region" description="Acidic residues" evidence="1">
    <location>
        <begin position="566"/>
        <end position="589"/>
    </location>
</feature>
<dbReference type="EMBL" id="GG671811">
    <property type="protein sequence ID" value="EER18331.1"/>
    <property type="molecule type" value="Genomic_DNA"/>
</dbReference>
<feature type="compositionally biased region" description="Low complexity" evidence="1">
    <location>
        <begin position="590"/>
        <end position="600"/>
    </location>
</feature>
<dbReference type="InParanoid" id="C5KB05"/>
<name>C5KB05_PERM5</name>
<feature type="region of interest" description="Disordered" evidence="1">
    <location>
        <begin position="429"/>
        <end position="450"/>
    </location>
</feature>
<dbReference type="GeneID" id="9049061"/>
<reference evidence="2 3" key="1">
    <citation type="submission" date="2008-07" db="EMBL/GenBank/DDBJ databases">
        <authorList>
            <person name="El-Sayed N."/>
            <person name="Caler E."/>
            <person name="Inman J."/>
            <person name="Amedeo P."/>
            <person name="Hass B."/>
            <person name="Wortman J."/>
        </authorList>
    </citation>
    <scope>NUCLEOTIDE SEQUENCE [LARGE SCALE GENOMIC DNA]</scope>
    <source>
        <strain evidence="3">ATCC 50983 / TXsc</strain>
    </source>
</reference>
<dbReference type="OrthoDB" id="420684at2759"/>
<dbReference type="Gene3D" id="3.40.30.10">
    <property type="entry name" value="Glutaredoxin"/>
    <property type="match status" value="1"/>
</dbReference>
<gene>
    <name evidence="2" type="ORF">Pmar_PMAR005240</name>
</gene>
<feature type="region of interest" description="Disordered" evidence="1">
    <location>
        <begin position="537"/>
        <end position="612"/>
    </location>
</feature>